<dbReference type="InterPro" id="IPR045853">
    <property type="entry name" value="Pep_chain_release_fac_I_sf"/>
</dbReference>
<dbReference type="Proteomes" id="UP000244803">
    <property type="component" value="Chromosome 1"/>
</dbReference>
<dbReference type="GO" id="GO:0003747">
    <property type="term" value="F:translation release factor activity"/>
    <property type="evidence" value="ECO:0007669"/>
    <property type="project" value="InterPro"/>
</dbReference>
<comment type="similarity">
    <text evidence="1">Belongs to the prokaryotic/mitochondrial release factor family.</text>
</comment>
<sequence length="247" mass="28272">MEIRPGVGGKEALIWANDLAKTYKKYSLRKDCIVDEQKIGSTIILHISGDDSEFELNGNQGLEDRFFKEGGVHQVKRVPTTEKSGRMHSSTATVVILPSEMAKSKDHNLLERLIEEIEINPGDIEWKTCRSSGPGGQNVNKVETSVALYHKPTGIKIECSEERSQSKNKELAERKLRLQIAKSRMEEMTNEANSRRRSQIETPKRSDRIKTYYFNNNVVIDHRCGCKFSLDYFIKSKLDDMDCPHFY</sequence>
<evidence type="ECO:0000259" key="4">
    <source>
        <dbReference type="Pfam" id="PF03462"/>
    </source>
</evidence>
<proteinExistence type="inferred from homology"/>
<name>A0A976M3V1_THEOR</name>
<dbReference type="InterPro" id="IPR050057">
    <property type="entry name" value="Prokaryotic/Mito_RF"/>
</dbReference>
<organism evidence="5 6">
    <name type="scientific">Theileria orientalis</name>
    <dbReference type="NCBI Taxonomy" id="68886"/>
    <lineage>
        <taxon>Eukaryota</taxon>
        <taxon>Sar</taxon>
        <taxon>Alveolata</taxon>
        <taxon>Apicomplexa</taxon>
        <taxon>Aconoidasida</taxon>
        <taxon>Piroplasmida</taxon>
        <taxon>Theileriidae</taxon>
        <taxon>Theileria</taxon>
    </lineage>
</organism>
<dbReference type="GO" id="GO:0005737">
    <property type="term" value="C:cytoplasm"/>
    <property type="evidence" value="ECO:0007669"/>
    <property type="project" value="UniProtKB-ARBA"/>
</dbReference>
<dbReference type="PANTHER" id="PTHR43804:SF8">
    <property type="entry name" value="PEPTIDE CHAIN RELEASE FACTOR APG3, CHLOROPLASTIC"/>
    <property type="match status" value="1"/>
</dbReference>
<dbReference type="Pfam" id="PF03462">
    <property type="entry name" value="PCRF"/>
    <property type="match status" value="1"/>
</dbReference>
<dbReference type="Gene3D" id="3.30.70.1660">
    <property type="match status" value="1"/>
</dbReference>
<evidence type="ECO:0000259" key="3">
    <source>
        <dbReference type="Pfam" id="PF00472"/>
    </source>
</evidence>
<dbReference type="PANTHER" id="PTHR43804">
    <property type="entry name" value="LD18447P"/>
    <property type="match status" value="1"/>
</dbReference>
<dbReference type="OrthoDB" id="365940at2759"/>
<keyword evidence="2" id="KW-0648">Protein biosynthesis</keyword>
<feature type="domain" description="Prokaryotic-type class I peptide chain release factors" evidence="3">
    <location>
        <begin position="116"/>
        <end position="223"/>
    </location>
</feature>
<evidence type="ECO:0000256" key="1">
    <source>
        <dbReference type="ARBA" id="ARBA00010835"/>
    </source>
</evidence>
<dbReference type="EMBL" id="CP056065">
    <property type="protein sequence ID" value="UKJ87883.2"/>
    <property type="molecule type" value="Genomic_DNA"/>
</dbReference>
<accession>A0A976M3V1</accession>
<dbReference type="InterPro" id="IPR005139">
    <property type="entry name" value="PCRF"/>
</dbReference>
<dbReference type="Pfam" id="PF00472">
    <property type="entry name" value="RF-1"/>
    <property type="match status" value="1"/>
</dbReference>
<reference evidence="5" key="1">
    <citation type="submission" date="2022-07" db="EMBL/GenBank/DDBJ databases">
        <title>Evaluation of T. orientalis genome assembly methods using nanopore sequencing and analysis of variation between genomes.</title>
        <authorList>
            <person name="Yam J."/>
            <person name="Micallef M.L."/>
            <person name="Liu M."/>
            <person name="Djordjevic S.P."/>
            <person name="Bogema D.R."/>
            <person name="Jenkins C."/>
        </authorList>
    </citation>
    <scope>NUCLEOTIDE SEQUENCE</scope>
    <source>
        <strain evidence="5">Fish Creek</strain>
    </source>
</reference>
<evidence type="ECO:0000313" key="6">
    <source>
        <dbReference type="Proteomes" id="UP000244803"/>
    </source>
</evidence>
<dbReference type="SUPFAM" id="SSF75620">
    <property type="entry name" value="Release factor"/>
    <property type="match status" value="1"/>
</dbReference>
<evidence type="ECO:0000256" key="2">
    <source>
        <dbReference type="ARBA" id="ARBA00022917"/>
    </source>
</evidence>
<protein>
    <submittedName>
        <fullName evidence="5">Peptide chain release factor 1, mitochondrial</fullName>
    </submittedName>
</protein>
<dbReference type="InterPro" id="IPR000352">
    <property type="entry name" value="Pep_chain_release_fac_I"/>
</dbReference>
<dbReference type="AlphaFoldDB" id="A0A976M3V1"/>
<dbReference type="Gene3D" id="3.30.160.20">
    <property type="match status" value="1"/>
</dbReference>
<feature type="domain" description="Peptide chain release factor" evidence="4">
    <location>
        <begin position="1"/>
        <end position="94"/>
    </location>
</feature>
<evidence type="ECO:0000313" key="5">
    <source>
        <dbReference type="EMBL" id="UKJ87883.2"/>
    </source>
</evidence>
<gene>
    <name evidence="5" type="ORF">MACJ_000324</name>
</gene>